<dbReference type="PROSITE" id="PS50977">
    <property type="entry name" value="HTH_TETR_2"/>
    <property type="match status" value="1"/>
</dbReference>
<dbReference type="Pfam" id="PF00440">
    <property type="entry name" value="TetR_N"/>
    <property type="match status" value="1"/>
</dbReference>
<gene>
    <name evidence="4" type="ORF">ROLI_004850</name>
</gene>
<dbReference type="InterPro" id="IPR009057">
    <property type="entry name" value="Homeodomain-like_sf"/>
</dbReference>
<dbReference type="InterPro" id="IPR001647">
    <property type="entry name" value="HTH_TetR"/>
</dbReference>
<name>A0ABZ2BN23_9RHOB</name>
<sequence>MKHQRLTRQLWIEAGLSELVENGAAALAAEPLARKIGTTKGSFYWHFKDVPAFQQAILADWQSRAFADVLTALSEDGSAEQRLRRFGALILSDEQDSAFRAWAKTSPDVAFAIAQVDAERLTYFSSLLRQLGVTNPGFAQSCLGALIGLPHLGDQANPSAAFDTMIDLVLALK</sequence>
<accession>A0ABZ2BN23</accession>
<organism evidence="4 5">
    <name type="scientific">Roseobacter fucihabitans</name>
    <dbReference type="NCBI Taxonomy" id="1537242"/>
    <lineage>
        <taxon>Bacteria</taxon>
        <taxon>Pseudomonadati</taxon>
        <taxon>Pseudomonadota</taxon>
        <taxon>Alphaproteobacteria</taxon>
        <taxon>Rhodobacterales</taxon>
        <taxon>Roseobacteraceae</taxon>
        <taxon>Roseobacter</taxon>
    </lineage>
</organism>
<reference evidence="5" key="1">
    <citation type="submission" date="2024-01" db="EMBL/GenBank/DDBJ databases">
        <title>Roseobacter fucihabitans sp. nov., isolated from the brown alga Fucus spiralis.</title>
        <authorList>
            <person name="Hahnke S."/>
            <person name="Berger M."/>
            <person name="Schlingloff A."/>
            <person name="Athale I."/>
            <person name="Neumann-Schaal M."/>
            <person name="Adenaya A."/>
            <person name="Poehlein A."/>
            <person name="Daniel R."/>
            <person name="Pertersen J."/>
            <person name="Brinkhoff T."/>
        </authorList>
    </citation>
    <scope>NUCLEOTIDE SEQUENCE [LARGE SCALE GENOMIC DNA]</scope>
    <source>
        <strain evidence="5">B14</strain>
    </source>
</reference>
<keyword evidence="5" id="KW-1185">Reference proteome</keyword>
<evidence type="ECO:0000313" key="5">
    <source>
        <dbReference type="Proteomes" id="UP001318682"/>
    </source>
</evidence>
<keyword evidence="1 2" id="KW-0238">DNA-binding</keyword>
<evidence type="ECO:0000313" key="4">
    <source>
        <dbReference type="EMBL" id="WVX47418.1"/>
    </source>
</evidence>
<feature type="DNA-binding region" description="H-T-H motif" evidence="2">
    <location>
        <begin position="28"/>
        <end position="47"/>
    </location>
</feature>
<proteinExistence type="predicted"/>
<dbReference type="SUPFAM" id="SSF46689">
    <property type="entry name" value="Homeodomain-like"/>
    <property type="match status" value="1"/>
</dbReference>
<dbReference type="Gene3D" id="1.10.357.10">
    <property type="entry name" value="Tetracycline Repressor, domain 2"/>
    <property type="match status" value="1"/>
</dbReference>
<protein>
    <recommendedName>
        <fullName evidence="3">HTH tetR-type domain-containing protein</fullName>
    </recommendedName>
</protein>
<dbReference type="EMBL" id="CP143423">
    <property type="protein sequence ID" value="WVX47418.1"/>
    <property type="molecule type" value="Genomic_DNA"/>
</dbReference>
<evidence type="ECO:0000256" key="1">
    <source>
        <dbReference type="ARBA" id="ARBA00023125"/>
    </source>
</evidence>
<dbReference type="RefSeq" id="WP_187429084.1">
    <property type="nucleotide sequence ID" value="NZ_CP143423.1"/>
</dbReference>
<feature type="domain" description="HTH tetR-type" evidence="3">
    <location>
        <begin position="5"/>
        <end position="65"/>
    </location>
</feature>
<evidence type="ECO:0000256" key="2">
    <source>
        <dbReference type="PROSITE-ProRule" id="PRU00335"/>
    </source>
</evidence>
<dbReference type="Proteomes" id="UP001318682">
    <property type="component" value="Chromosome"/>
</dbReference>
<evidence type="ECO:0000259" key="3">
    <source>
        <dbReference type="PROSITE" id="PS50977"/>
    </source>
</evidence>